<dbReference type="PANTHER" id="PTHR32071:SF57">
    <property type="entry name" value="C4-DICARBOXYLATE TRANSPORT TRANSCRIPTIONAL REGULATORY PROTEIN DCTD"/>
    <property type="match status" value="1"/>
</dbReference>
<evidence type="ECO:0000256" key="2">
    <source>
        <dbReference type="ARBA" id="ARBA00022840"/>
    </source>
</evidence>
<dbReference type="GO" id="GO:0000160">
    <property type="term" value="P:phosphorelay signal transduction system"/>
    <property type="evidence" value="ECO:0007669"/>
    <property type="project" value="InterPro"/>
</dbReference>
<dbReference type="GO" id="GO:0043565">
    <property type="term" value="F:sequence-specific DNA binding"/>
    <property type="evidence" value="ECO:0007669"/>
    <property type="project" value="InterPro"/>
</dbReference>
<dbReference type="AlphaFoldDB" id="B4SBH8"/>
<evidence type="ECO:0000256" key="3">
    <source>
        <dbReference type="ARBA" id="ARBA00023015"/>
    </source>
</evidence>
<dbReference type="FunFam" id="3.40.50.300:FF:000006">
    <property type="entry name" value="DNA-binding transcriptional regulator NtrC"/>
    <property type="match status" value="1"/>
</dbReference>
<dbReference type="SUPFAM" id="SSF46689">
    <property type="entry name" value="Homeodomain-like"/>
    <property type="match status" value="1"/>
</dbReference>
<evidence type="ECO:0000259" key="6">
    <source>
        <dbReference type="PROSITE" id="PS50045"/>
    </source>
</evidence>
<feature type="domain" description="Response regulatory" evidence="7">
    <location>
        <begin position="10"/>
        <end position="124"/>
    </location>
</feature>
<dbReference type="SUPFAM" id="SSF52172">
    <property type="entry name" value="CheY-like"/>
    <property type="match status" value="1"/>
</dbReference>
<keyword evidence="9" id="KW-1185">Reference proteome</keyword>
<dbReference type="Pfam" id="PF00158">
    <property type="entry name" value="Sigma54_activat"/>
    <property type="match status" value="1"/>
</dbReference>
<organism evidence="8 9">
    <name type="scientific">Pelodictyon phaeoclathratiforme (strain DSM 5477 / BU-1)</name>
    <dbReference type="NCBI Taxonomy" id="324925"/>
    <lineage>
        <taxon>Bacteria</taxon>
        <taxon>Pseudomonadati</taxon>
        <taxon>Chlorobiota</taxon>
        <taxon>Chlorobiia</taxon>
        <taxon>Chlorobiales</taxon>
        <taxon>Chlorobiaceae</taxon>
        <taxon>Chlorobium/Pelodictyon group</taxon>
        <taxon>Pelodictyon</taxon>
    </lineage>
</organism>
<dbReference type="Gene3D" id="3.40.50.2300">
    <property type="match status" value="1"/>
</dbReference>
<dbReference type="KEGG" id="pph:Ppha_1800"/>
<accession>B4SBH8</accession>
<evidence type="ECO:0000259" key="7">
    <source>
        <dbReference type="PROSITE" id="PS50110"/>
    </source>
</evidence>
<dbReference type="GO" id="GO:0006355">
    <property type="term" value="P:regulation of DNA-templated transcription"/>
    <property type="evidence" value="ECO:0007669"/>
    <property type="project" value="InterPro"/>
</dbReference>
<dbReference type="InterPro" id="IPR027417">
    <property type="entry name" value="P-loop_NTPase"/>
</dbReference>
<dbReference type="PROSITE" id="PS50045">
    <property type="entry name" value="SIGMA54_INTERACT_4"/>
    <property type="match status" value="1"/>
</dbReference>
<dbReference type="Gene3D" id="1.10.10.60">
    <property type="entry name" value="Homeodomain-like"/>
    <property type="match status" value="1"/>
</dbReference>
<dbReference type="PROSITE" id="PS00688">
    <property type="entry name" value="SIGMA54_INTERACT_3"/>
    <property type="match status" value="1"/>
</dbReference>
<evidence type="ECO:0000256" key="1">
    <source>
        <dbReference type="ARBA" id="ARBA00022741"/>
    </source>
</evidence>
<keyword evidence="2" id="KW-0067">ATP-binding</keyword>
<dbReference type="EMBL" id="CP001110">
    <property type="protein sequence ID" value="ACF44032.1"/>
    <property type="molecule type" value="Genomic_DNA"/>
</dbReference>
<dbReference type="InterPro" id="IPR002197">
    <property type="entry name" value="HTH_Fis"/>
</dbReference>
<dbReference type="InterPro" id="IPR009057">
    <property type="entry name" value="Homeodomain-like_sf"/>
</dbReference>
<dbReference type="InterPro" id="IPR025944">
    <property type="entry name" value="Sigma_54_int_dom_CS"/>
</dbReference>
<dbReference type="SUPFAM" id="SSF52540">
    <property type="entry name" value="P-loop containing nucleoside triphosphate hydrolases"/>
    <property type="match status" value="1"/>
</dbReference>
<dbReference type="Pfam" id="PF25601">
    <property type="entry name" value="AAA_lid_14"/>
    <property type="match status" value="1"/>
</dbReference>
<dbReference type="Gene3D" id="3.40.50.300">
    <property type="entry name" value="P-loop containing nucleotide triphosphate hydrolases"/>
    <property type="match status" value="1"/>
</dbReference>
<dbReference type="PROSITE" id="PS00675">
    <property type="entry name" value="SIGMA54_INTERACT_1"/>
    <property type="match status" value="1"/>
</dbReference>
<dbReference type="PROSITE" id="PS50110">
    <property type="entry name" value="RESPONSE_REGULATORY"/>
    <property type="match status" value="1"/>
</dbReference>
<dbReference type="SMART" id="SM00382">
    <property type="entry name" value="AAA"/>
    <property type="match status" value="1"/>
</dbReference>
<keyword evidence="4" id="KW-0804">Transcription</keyword>
<dbReference type="CDD" id="cd00009">
    <property type="entry name" value="AAA"/>
    <property type="match status" value="1"/>
</dbReference>
<name>B4SBH8_PELPB</name>
<dbReference type="InterPro" id="IPR025662">
    <property type="entry name" value="Sigma_54_int_dom_ATP-bd_1"/>
</dbReference>
<dbReference type="InterPro" id="IPR001789">
    <property type="entry name" value="Sig_transdc_resp-reg_receiver"/>
</dbReference>
<keyword evidence="3" id="KW-0805">Transcription regulation</keyword>
<protein>
    <submittedName>
        <fullName evidence="8">Two component, sigma54 specific, transcriptional regulator, Fis family</fullName>
    </submittedName>
</protein>
<dbReference type="InterPro" id="IPR002078">
    <property type="entry name" value="Sigma_54_int"/>
</dbReference>
<evidence type="ECO:0000313" key="8">
    <source>
        <dbReference type="EMBL" id="ACF44032.1"/>
    </source>
</evidence>
<dbReference type="HOGENOM" id="CLU_000445_0_6_10"/>
<sequence>MQNNYISQIKVLILDDEIDFTNEISDYLKNTGFIPFSANTPEEGYAILSKYNIDLLILDVRLPGTNGLDILKNVKSLYPGIEVIMVSAHGDMDTVIDSIRLGAFDYLRKPMRYIDIQIAIERTQKYLKMQRNLAHAEEKYSLITSDIASKIGRHCIGKSKQIIEIYELAKTASEYSDINVLITGESGTGKEIFAKLIHYMSKQKDNYFGAINCSAISDALIESEFFGHKKGAFTGAISDKKGLFEICNEGTLFLDEIADMPLNLQSKILRAIEEKTITRVGDTKQIQTKFRLIAATNCDLQKMVDEKKFRLDLLHRLNTLHIHIPPLRERIEDIGPLFIDFTKEFSEKINKPIESIGDDVFVALEKYSFPGNIRELRNLAERAIILSKGNSLQICDFPLPVVNKISNTTDSNTKIDEEDAIHKTLEECEYNQVMAAEILGISRYALIRRMRKYKIDIKRNEAER</sequence>
<evidence type="ECO:0000256" key="5">
    <source>
        <dbReference type="PROSITE-ProRule" id="PRU00169"/>
    </source>
</evidence>
<dbReference type="eggNOG" id="COG2204">
    <property type="taxonomic scope" value="Bacteria"/>
</dbReference>
<dbReference type="InterPro" id="IPR058031">
    <property type="entry name" value="AAA_lid_NorR"/>
</dbReference>
<dbReference type="SMART" id="SM00448">
    <property type="entry name" value="REC"/>
    <property type="match status" value="1"/>
</dbReference>
<dbReference type="PANTHER" id="PTHR32071">
    <property type="entry name" value="TRANSCRIPTIONAL REGULATORY PROTEIN"/>
    <property type="match status" value="1"/>
</dbReference>
<keyword evidence="1" id="KW-0547">Nucleotide-binding</keyword>
<dbReference type="InterPro" id="IPR011006">
    <property type="entry name" value="CheY-like_superfamily"/>
</dbReference>
<dbReference type="Pfam" id="PF00072">
    <property type="entry name" value="Response_reg"/>
    <property type="match status" value="1"/>
</dbReference>
<dbReference type="PRINTS" id="PR01590">
    <property type="entry name" value="HTHFIS"/>
</dbReference>
<dbReference type="InterPro" id="IPR003593">
    <property type="entry name" value="AAA+_ATPase"/>
</dbReference>
<gene>
    <name evidence="8" type="ordered locus">Ppha_1800</name>
</gene>
<dbReference type="RefSeq" id="WP_012508519.1">
    <property type="nucleotide sequence ID" value="NC_011060.1"/>
</dbReference>
<keyword evidence="5" id="KW-0597">Phosphoprotein</keyword>
<proteinExistence type="predicted"/>
<dbReference type="Pfam" id="PF02954">
    <property type="entry name" value="HTH_8"/>
    <property type="match status" value="1"/>
</dbReference>
<dbReference type="Proteomes" id="UP000002724">
    <property type="component" value="Chromosome"/>
</dbReference>
<dbReference type="CDD" id="cd00156">
    <property type="entry name" value="REC"/>
    <property type="match status" value="1"/>
</dbReference>
<evidence type="ECO:0000256" key="4">
    <source>
        <dbReference type="ARBA" id="ARBA00023163"/>
    </source>
</evidence>
<dbReference type="GO" id="GO:0005524">
    <property type="term" value="F:ATP binding"/>
    <property type="evidence" value="ECO:0007669"/>
    <property type="project" value="UniProtKB-KW"/>
</dbReference>
<reference evidence="8 9" key="1">
    <citation type="submission" date="2008-06" db="EMBL/GenBank/DDBJ databases">
        <title>Complete sequence of Pelodictyon phaeoclathratiforme BU-1.</title>
        <authorList>
            <consortium name="US DOE Joint Genome Institute"/>
            <person name="Lucas S."/>
            <person name="Copeland A."/>
            <person name="Lapidus A."/>
            <person name="Glavina del Rio T."/>
            <person name="Dalin E."/>
            <person name="Tice H."/>
            <person name="Bruce D."/>
            <person name="Goodwin L."/>
            <person name="Pitluck S."/>
            <person name="Schmutz J."/>
            <person name="Larimer F."/>
            <person name="Land M."/>
            <person name="Hauser L."/>
            <person name="Kyrpides N."/>
            <person name="Mikhailova N."/>
            <person name="Liu Z."/>
            <person name="Li T."/>
            <person name="Zhao F."/>
            <person name="Overmann J."/>
            <person name="Bryant D.A."/>
            <person name="Richardson P."/>
        </authorList>
    </citation>
    <scope>NUCLEOTIDE SEQUENCE [LARGE SCALE GENOMIC DNA]</scope>
    <source>
        <strain evidence="9">DSM 5477 / BU-1</strain>
    </source>
</reference>
<dbReference type="Gene3D" id="1.10.8.60">
    <property type="match status" value="1"/>
</dbReference>
<dbReference type="STRING" id="324925.Ppha_1800"/>
<feature type="domain" description="Sigma-54 factor interaction" evidence="6">
    <location>
        <begin position="155"/>
        <end position="385"/>
    </location>
</feature>
<evidence type="ECO:0000313" key="9">
    <source>
        <dbReference type="Proteomes" id="UP000002724"/>
    </source>
</evidence>
<feature type="modified residue" description="4-aspartylphosphate" evidence="5">
    <location>
        <position position="59"/>
    </location>
</feature>